<dbReference type="Proteomes" id="UP000275401">
    <property type="component" value="Unassembled WGS sequence"/>
</dbReference>
<evidence type="ECO:0000313" key="2">
    <source>
        <dbReference type="EMBL" id="RNF96085.1"/>
    </source>
</evidence>
<dbReference type="AlphaFoldDB" id="A0A3M8TSD4"/>
<sequence length="198" mass="20628">MVFRFAVRDGNLTPMGVLSHHVRHGRPLLAAVAAVAAAVAVTGCEPRDGGVTAIAVSITTDKVSTSALERGGIGVRWLTCNADLKTGPTAGASASRAGDSGTTDASVNCRGRTEDDKAIGIRGKVTYVRENHCVRGDLTGTVEGHKVFRADVIGECDGGDATESPTAERTHPWDEATTSHPEATTSHPWDERTTAPGK</sequence>
<accession>A0A3M8TSD4</accession>
<name>A0A3M8TSD4_9ACTN</name>
<dbReference type="EMBL" id="RIBZ01000732">
    <property type="protein sequence ID" value="RNF96085.1"/>
    <property type="molecule type" value="Genomic_DNA"/>
</dbReference>
<feature type="region of interest" description="Disordered" evidence="1">
    <location>
        <begin position="156"/>
        <end position="198"/>
    </location>
</feature>
<proteinExistence type="predicted"/>
<feature type="compositionally biased region" description="Polar residues" evidence="1">
    <location>
        <begin position="176"/>
        <end position="187"/>
    </location>
</feature>
<gene>
    <name evidence="2" type="ORF">EEJ42_37345</name>
</gene>
<feature type="compositionally biased region" description="Low complexity" evidence="1">
    <location>
        <begin position="89"/>
        <end position="103"/>
    </location>
</feature>
<feature type="region of interest" description="Disordered" evidence="1">
    <location>
        <begin position="89"/>
        <end position="108"/>
    </location>
</feature>
<evidence type="ECO:0000256" key="1">
    <source>
        <dbReference type="SAM" id="MobiDB-lite"/>
    </source>
</evidence>
<organism evidence="2 3">
    <name type="scientific">Streptomyces botrytidirepellens</name>
    <dbReference type="NCBI Taxonomy" id="2486417"/>
    <lineage>
        <taxon>Bacteria</taxon>
        <taxon>Bacillati</taxon>
        <taxon>Actinomycetota</taxon>
        <taxon>Actinomycetes</taxon>
        <taxon>Kitasatosporales</taxon>
        <taxon>Streptomycetaceae</taxon>
        <taxon>Streptomyces</taxon>
    </lineage>
</organism>
<comment type="caution">
    <text evidence="2">The sequence shown here is derived from an EMBL/GenBank/DDBJ whole genome shotgun (WGS) entry which is preliminary data.</text>
</comment>
<reference evidence="2 3" key="1">
    <citation type="submission" date="2018-11" db="EMBL/GenBank/DDBJ databases">
        <title>The Potential of Streptomyces as Biocontrol Agents against the Tomato grey mould, Botrytis cinerea (Gray mold) Frontiers in Microbiology.</title>
        <authorList>
            <person name="Li D."/>
        </authorList>
    </citation>
    <scope>NUCLEOTIDE SEQUENCE [LARGE SCALE GENOMIC DNA]</scope>
    <source>
        <strain evidence="2 3">NEAU-LD23</strain>
    </source>
</reference>
<evidence type="ECO:0000313" key="3">
    <source>
        <dbReference type="Proteomes" id="UP000275401"/>
    </source>
</evidence>
<feature type="compositionally biased region" description="Basic and acidic residues" evidence="1">
    <location>
        <begin position="188"/>
        <end position="198"/>
    </location>
</feature>
<keyword evidence="3" id="KW-1185">Reference proteome</keyword>
<protein>
    <submittedName>
        <fullName evidence="2">Uncharacterized protein</fullName>
    </submittedName>
</protein>